<evidence type="ECO:0000259" key="20">
    <source>
        <dbReference type="PROSITE" id="PS50222"/>
    </source>
</evidence>
<keyword evidence="9" id="KW-0851">Voltage-gated channel</keyword>
<feature type="compositionally biased region" description="Polar residues" evidence="18">
    <location>
        <begin position="1954"/>
        <end position="1978"/>
    </location>
</feature>
<name>A0A2I1EB64_9GLOM</name>
<proteinExistence type="inferred from homology"/>
<feature type="transmembrane region" description="Helical" evidence="19">
    <location>
        <begin position="1504"/>
        <end position="1523"/>
    </location>
</feature>
<feature type="region of interest" description="Disordered" evidence="18">
    <location>
        <begin position="1954"/>
        <end position="2000"/>
    </location>
</feature>
<dbReference type="Gene3D" id="1.10.287.70">
    <property type="match status" value="4"/>
</dbReference>
<feature type="transmembrane region" description="Helical" evidence="19">
    <location>
        <begin position="497"/>
        <end position="513"/>
    </location>
</feature>
<evidence type="ECO:0000256" key="12">
    <source>
        <dbReference type="ARBA" id="ARBA00023136"/>
    </source>
</evidence>
<dbReference type="SUPFAM" id="SSF81324">
    <property type="entry name" value="Voltage-gated potassium channels"/>
    <property type="match status" value="4"/>
</dbReference>
<keyword evidence="10 19" id="KW-1133">Transmembrane helix</keyword>
<dbReference type="GO" id="GO:0005891">
    <property type="term" value="C:voltage-gated calcium channel complex"/>
    <property type="evidence" value="ECO:0007669"/>
    <property type="project" value="TreeGrafter"/>
</dbReference>
<keyword evidence="5" id="KW-0109">Calcium transport</keyword>
<gene>
    <name evidence="21" type="ORF">CHRIB12_LOCUS3645</name>
</gene>
<keyword evidence="11" id="KW-0406">Ion transport</keyword>
<dbReference type="InterPro" id="IPR050599">
    <property type="entry name" value="VDCC_alpha-1_subunit"/>
</dbReference>
<sequence>MEGNDPPTDVPLVTFDEPNNTQTTFLTANNNNNGEQIRMRGRSNTTSQNPVTILDPGFRRRSRSISPSHDFNNNNREINLYRSRTLGHSYNSPTTRPSMTTSRTFINSSDQDVDLHAHESSITFQPIRMPSFLNMRRNNMLPDDDIVEMSDVPRRESFSSELGFRYNDDDEGFDHIDESDTAKLTKNRVDHSLGSSTNLPVSNESQEFAPSNGKNNKKNVLRHTKSLGRMSQMLARASTRVVNMANASQEQLEKEELDSNVHSRTSSHKSWKSNRFSDKNSPTLNNNFNSSQHKSKRFPSGQFNDRSPQTIYNLQSQSPLEGRSLYIFGPTNPIRLLLYEVINHPWTESIILGLIITHILLLIIDAWTPVTDSNPRRTKWGSSGIDYALLVIFIIYTLEIIARIIVSGLIISPVQNEIISKHDVREASTDSQYSQMSNQYVSRVIAHKSAMNTAFLRHTFNRIDLLAVVSYWIDLLITLVGVQHFFLFKAISTLRSLRLLAITSGCATILQSLKKSAPLLVNVTSFIGFFFILLSIIGVQAFKGSFSRRCVWKDINNPSNVYLHEDQYCGGWMDIDGSIKSVGVSGSLGGKGFICPIGQICEEVGNPSGGLASFDNVFFSMILVFVISTIQNWTELMYRVMDSDFAFASIFFILTVVILNFWLINLFVAVITKMFAKIREDTSHSAFTLSKSTPILSDDTEGWTLQDGKQMTKTSWFARRMDETVYVWIVLIFADLFIMAFRTSNMSAEKSFILDRVELIFTIVFAIEIILRFFSYLPKYHLFFQSTKNIVDFTLAIVTCIIQLPFIKESVIYPYLTLFQILRVYRVIVAIPRLRDLLVRVLGSVAGFANLVLFIFIVNFIAAIIGVQLLRGSIPDGNTMRFSDIFNSFLALYQLFSGEDWTVVLYNTMQFESEKGSKGTAIISVIFLIIYVSLSNFILLTMFIAVLQENFEIAEEQKHKIQLQTFKRDVDPKEKKDDVIYRWNFYKYFQAKPKALAVENIPYNLILHTQKSRVRDFLTDNDNSTGKKNITGNKKTSTNFVIRLKQYFGYHDEIDKVPLLERTTDFGEPITDRSTEAFMDDFQEHQAIKADFLAAHPNYDASLWFLSPRNRFRRFCQLLVEPSHGDRVYGTSPSPTWNFVFNAFIYLCIIASVAFAAFANMSYQKEYFEKNGDVKYPWFWITDAMFTGIFTVEFIIKIIADGFLLTPNAYLLDVWNQLDFFVLITLYINISISATSTGGVAKTVRAFKALRALRLIKFSSSMKDIFYSILIAGAPRIIDASLLSISLVIPFAIYGVNIFAGLFFYCNDDDDSIVTNDQCIDEFDNSIYNFNVLMPRVWSNPFGYNFDDFKSALLILFEIISGEGWIDVMATSMNIVGRDFSPQSNVSKWNALFFIFFNLAGSVFVLTLFVSVIISNYQLKSGMAYLTADQKRWVDLKKLLKQITPSKIPKRRPSNRFRALCFDYATEKRGTLSKIMSIIYILHILLLMTEIKSTSHLWDNIRDVVFIIFIVIYVLELSAKAIGLGWKVFHNKWNVFDFIVITGAAATTISVLALRNSRIMTQAQNIFLVLICLKLFQKSDVMNQLFKNMIGSLPSILNLFAVWSIIFVVYTIMFMEIFGLTKFGTNEGRHVNFRQFPTAITTLVRMSTGEGWNSIMHDFAVEPPNCVDDENNIFGSDCGSKVWSYILFISWNVLSMYIFANMFIVVVSDNFSYCYQIAADFSLVTRDEIRGFKKAWKDVDVDRTGYIKSNEIAKFFSKLNGSFRVRIYDDEFLVPYLIKNSTVIVTHEEGPLGQIWGTNKQKNSLIEVENLDIRKLERNLSKINTSQIYERRKIYNQIYQEALLSVEKDSDGNEKGISFTNMLIMFAHYRLINDDQCLEIHEYIKRKEKLERVNDNVNKDLVKSLLRTIYWRKKFKMIRERRLRVERHSETTANGIGVPRIMVNDSDAQTLRIDTNLSRGSQTRNIRGTPSPVSSTGTPISSQTPVSPVSPGSPNSVNSDHHISDYLDYFSSRSSFRRSSGEYSSRISSDIVSNEGENSFEESWNLIDANTEMDDQTANQLLNNLQNNYWHDVLQEMSNNDSMQNNV</sequence>
<feature type="transmembrane region" description="Helical" evidence="19">
    <location>
        <begin position="1682"/>
        <end position="1707"/>
    </location>
</feature>
<dbReference type="InterPro" id="IPR005821">
    <property type="entry name" value="Ion_trans_dom"/>
</dbReference>
<feature type="transmembrane region" description="Helical" evidence="19">
    <location>
        <begin position="1478"/>
        <end position="1498"/>
    </location>
</feature>
<evidence type="ECO:0000313" key="21">
    <source>
        <dbReference type="EMBL" id="CAB5340983.1"/>
    </source>
</evidence>
<feature type="transmembrane region" description="Helical" evidence="19">
    <location>
        <begin position="1265"/>
        <end position="1293"/>
    </location>
</feature>
<evidence type="ECO:0000256" key="17">
    <source>
        <dbReference type="SAM" id="Coils"/>
    </source>
</evidence>
<dbReference type="PANTHER" id="PTHR45628">
    <property type="entry name" value="VOLTAGE-DEPENDENT CALCIUM CHANNEL TYPE A SUBUNIT ALPHA-1"/>
    <property type="match status" value="1"/>
</dbReference>
<dbReference type="VEuPathDB" id="FungiDB:RhiirFUN_024710"/>
<evidence type="ECO:0000256" key="10">
    <source>
        <dbReference type="ARBA" id="ARBA00022989"/>
    </source>
</evidence>
<feature type="transmembrane region" description="Helical" evidence="19">
    <location>
        <begin position="1535"/>
        <end position="1553"/>
    </location>
</feature>
<evidence type="ECO:0000256" key="1">
    <source>
        <dbReference type="ARBA" id="ARBA00004651"/>
    </source>
</evidence>
<dbReference type="GO" id="GO:0005509">
    <property type="term" value="F:calcium ion binding"/>
    <property type="evidence" value="ECO:0007669"/>
    <property type="project" value="InterPro"/>
</dbReference>
<evidence type="ECO:0000256" key="5">
    <source>
        <dbReference type="ARBA" id="ARBA00022568"/>
    </source>
</evidence>
<feature type="region of interest" description="Disordered" evidence="18">
    <location>
        <begin position="186"/>
        <end position="219"/>
    </location>
</feature>
<dbReference type="InterPro" id="IPR002048">
    <property type="entry name" value="EF_hand_dom"/>
</dbReference>
<dbReference type="Gene3D" id="1.20.120.350">
    <property type="entry name" value="Voltage-gated potassium channels. Chain C"/>
    <property type="match status" value="4"/>
</dbReference>
<feature type="transmembrane region" description="Helical" evidence="19">
    <location>
        <begin position="350"/>
        <end position="367"/>
    </location>
</feature>
<feature type="coiled-coil region" evidence="17">
    <location>
        <begin position="1799"/>
        <end position="1826"/>
    </location>
</feature>
<feature type="transmembrane region" description="Helical" evidence="19">
    <location>
        <begin position="1391"/>
        <end position="1414"/>
    </location>
</feature>
<keyword evidence="8" id="KW-0106">Calcium</keyword>
<keyword evidence="12 19" id="KW-0472">Membrane</keyword>
<evidence type="ECO:0000256" key="4">
    <source>
        <dbReference type="ARBA" id="ARBA00022553"/>
    </source>
</evidence>
<evidence type="ECO:0000256" key="7">
    <source>
        <dbReference type="ARBA" id="ARBA00022692"/>
    </source>
</evidence>
<keyword evidence="6" id="KW-0107">Calcium channel</keyword>
<dbReference type="GO" id="GO:0008331">
    <property type="term" value="F:high voltage-gated calcium channel activity"/>
    <property type="evidence" value="ECO:0007669"/>
    <property type="project" value="TreeGrafter"/>
</dbReference>
<evidence type="ECO:0000256" key="9">
    <source>
        <dbReference type="ARBA" id="ARBA00022882"/>
    </source>
</evidence>
<feature type="transmembrane region" description="Helical" evidence="19">
    <location>
        <begin position="789"/>
        <end position="806"/>
    </location>
</feature>
<dbReference type="Pfam" id="PF00520">
    <property type="entry name" value="Ion_trans"/>
    <property type="match status" value="4"/>
</dbReference>
<evidence type="ECO:0000256" key="11">
    <source>
        <dbReference type="ARBA" id="ARBA00023065"/>
    </source>
</evidence>
<feature type="transmembrane region" description="Helical" evidence="19">
    <location>
        <begin position="921"/>
        <end position="947"/>
    </location>
</feature>
<feature type="region of interest" description="Disordered" evidence="18">
    <location>
        <begin position="1"/>
        <end position="20"/>
    </location>
</feature>
<evidence type="ECO:0000256" key="15">
    <source>
        <dbReference type="ARBA" id="ARBA00061395"/>
    </source>
</evidence>
<evidence type="ECO:0000256" key="2">
    <source>
        <dbReference type="ARBA" id="ARBA00022448"/>
    </source>
</evidence>
<feature type="transmembrane region" description="Helical" evidence="19">
    <location>
        <begin position="519"/>
        <end position="539"/>
    </location>
</feature>
<feature type="transmembrane region" description="Helical" evidence="19">
    <location>
        <begin position="465"/>
        <end position="488"/>
    </location>
</feature>
<feature type="transmembrane region" description="Helical" evidence="19">
    <location>
        <begin position="1220"/>
        <end position="1244"/>
    </location>
</feature>
<dbReference type="PANTHER" id="PTHR45628:SF7">
    <property type="entry name" value="VOLTAGE-DEPENDENT CALCIUM CHANNEL TYPE A SUBUNIT ALPHA-1"/>
    <property type="match status" value="1"/>
</dbReference>
<dbReference type="OrthoDB" id="416585at2759"/>
<evidence type="ECO:0000256" key="6">
    <source>
        <dbReference type="ARBA" id="ARBA00022673"/>
    </source>
</evidence>
<comment type="subcellular location">
    <subcellularLocation>
        <location evidence="1">Cell membrane</location>
        <topology evidence="1">Multi-pass membrane protein</topology>
    </subcellularLocation>
</comment>
<feature type="transmembrane region" description="Helical" evidence="19">
    <location>
        <begin position="1596"/>
        <end position="1618"/>
    </location>
</feature>
<feature type="transmembrane region" description="Helical" evidence="19">
    <location>
        <begin position="812"/>
        <end position="829"/>
    </location>
</feature>
<dbReference type="EMBL" id="CAGKOT010000005">
    <property type="protein sequence ID" value="CAB5340983.1"/>
    <property type="molecule type" value="Genomic_DNA"/>
</dbReference>
<keyword evidence="2" id="KW-0813">Transport</keyword>
<feature type="compositionally biased region" description="Low complexity" evidence="18">
    <location>
        <begin position="1979"/>
        <end position="1998"/>
    </location>
</feature>
<feature type="transmembrane region" description="Helical" evidence="19">
    <location>
        <begin position="645"/>
        <end position="671"/>
    </location>
</feature>
<feature type="transmembrane region" description="Helical" evidence="19">
    <location>
        <begin position="1137"/>
        <end position="1158"/>
    </location>
</feature>
<evidence type="ECO:0000256" key="3">
    <source>
        <dbReference type="ARBA" id="ARBA00022475"/>
    </source>
</evidence>
<accession>A0A2I1EB64</accession>
<evidence type="ECO:0000256" key="19">
    <source>
        <dbReference type="SAM" id="Phobius"/>
    </source>
</evidence>
<evidence type="ECO:0000256" key="8">
    <source>
        <dbReference type="ARBA" id="ARBA00022837"/>
    </source>
</evidence>
<keyword evidence="13" id="KW-0325">Glycoprotein</keyword>
<feature type="transmembrane region" description="Helical" evidence="19">
    <location>
        <begin position="387"/>
        <end position="411"/>
    </location>
</feature>
<feature type="compositionally biased region" description="Basic and acidic residues" evidence="18">
    <location>
        <begin position="251"/>
        <end position="261"/>
    </location>
</feature>
<feature type="transmembrane region" description="Helical" evidence="19">
    <location>
        <begin position="1559"/>
        <end position="1576"/>
    </location>
</feature>
<feature type="compositionally biased region" description="Polar residues" evidence="18">
    <location>
        <begin position="279"/>
        <end position="292"/>
    </location>
</feature>
<evidence type="ECO:0000313" key="22">
    <source>
        <dbReference type="Proteomes" id="UP000684084"/>
    </source>
</evidence>
<organism evidence="21 22">
    <name type="scientific">Rhizophagus irregularis</name>
    <dbReference type="NCBI Taxonomy" id="588596"/>
    <lineage>
        <taxon>Eukaryota</taxon>
        <taxon>Fungi</taxon>
        <taxon>Fungi incertae sedis</taxon>
        <taxon>Mucoromycota</taxon>
        <taxon>Glomeromycotina</taxon>
        <taxon>Glomeromycetes</taxon>
        <taxon>Glomerales</taxon>
        <taxon>Glomeraceae</taxon>
        <taxon>Rhizophagus</taxon>
    </lineage>
</organism>
<dbReference type="GO" id="GO:0098703">
    <property type="term" value="P:calcium ion import across plasma membrane"/>
    <property type="evidence" value="ECO:0007669"/>
    <property type="project" value="TreeGrafter"/>
</dbReference>
<feature type="transmembrane region" description="Helical" evidence="19">
    <location>
        <begin position="841"/>
        <end position="865"/>
    </location>
</feature>
<dbReference type="VEuPathDB" id="FungiDB:RhiirA1_433476"/>
<feature type="compositionally biased region" description="Polar residues" evidence="18">
    <location>
        <begin position="193"/>
        <end position="214"/>
    </location>
</feature>
<dbReference type="PROSITE" id="PS50222">
    <property type="entry name" value="EF_HAND_2"/>
    <property type="match status" value="1"/>
</dbReference>
<protein>
    <recommendedName>
        <fullName evidence="16">Calcium-channel protein CCH1</fullName>
    </recommendedName>
</protein>
<feature type="transmembrane region" description="Helical" evidence="19">
    <location>
        <begin position="1178"/>
        <end position="1200"/>
    </location>
</feature>
<dbReference type="FunFam" id="1.10.287.70:FF:000093">
    <property type="entry name" value="Calcium channel subunit Cch1"/>
    <property type="match status" value="1"/>
</dbReference>
<reference evidence="21" key="1">
    <citation type="submission" date="2020-05" db="EMBL/GenBank/DDBJ databases">
        <authorList>
            <person name="Rincon C."/>
            <person name="Sanders R I."/>
            <person name="Robbins C."/>
            <person name="Chaturvedi A."/>
        </authorList>
    </citation>
    <scope>NUCLEOTIDE SEQUENCE</scope>
    <source>
        <strain evidence="21">CHB12</strain>
    </source>
</reference>
<feature type="transmembrane region" description="Helical" evidence="19">
    <location>
        <begin position="885"/>
        <end position="909"/>
    </location>
</feature>
<keyword evidence="17" id="KW-0175">Coiled coil</keyword>
<feature type="transmembrane region" description="Helical" evidence="19">
    <location>
        <begin position="759"/>
        <end position="777"/>
    </location>
</feature>
<feature type="region of interest" description="Disordered" evidence="18">
    <location>
        <begin position="249"/>
        <end position="304"/>
    </location>
</feature>
<evidence type="ECO:0000256" key="13">
    <source>
        <dbReference type="ARBA" id="ARBA00023180"/>
    </source>
</evidence>
<feature type="domain" description="EF-hand" evidence="20">
    <location>
        <begin position="1727"/>
        <end position="1762"/>
    </location>
</feature>
<dbReference type="VEuPathDB" id="FungiDB:FUN_025349"/>
<evidence type="ECO:0000256" key="18">
    <source>
        <dbReference type="SAM" id="MobiDB-lite"/>
    </source>
</evidence>
<keyword evidence="3" id="KW-1003">Cell membrane</keyword>
<dbReference type="InterPro" id="IPR027359">
    <property type="entry name" value="Volt_channel_dom_sf"/>
</dbReference>
<keyword evidence="4" id="KW-0597">Phosphoprotein</keyword>
<keyword evidence="7 19" id="KW-0812">Transmembrane</keyword>
<feature type="transmembrane region" description="Helical" evidence="19">
    <location>
        <begin position="725"/>
        <end position="744"/>
    </location>
</feature>
<evidence type="ECO:0000256" key="16">
    <source>
        <dbReference type="ARBA" id="ARBA00067459"/>
    </source>
</evidence>
<evidence type="ECO:0000256" key="14">
    <source>
        <dbReference type="ARBA" id="ARBA00023303"/>
    </source>
</evidence>
<dbReference type="Proteomes" id="UP000684084">
    <property type="component" value="Unassembled WGS sequence"/>
</dbReference>
<comment type="similarity">
    <text evidence="15">Belongs to the calcium channel alpha-1 subunit (TC 1.A.1.11) family.</text>
</comment>
<dbReference type="VEuPathDB" id="FungiDB:FUN_025348"/>
<feature type="transmembrane region" description="Helical" evidence="19">
    <location>
        <begin position="616"/>
        <end position="633"/>
    </location>
</feature>
<keyword evidence="14" id="KW-0407">Ion channel</keyword>
<comment type="caution">
    <text evidence="21">The sequence shown here is derived from an EMBL/GenBank/DDBJ whole genome shotgun (WGS) entry which is preliminary data.</text>
</comment>